<evidence type="ECO:0000313" key="2">
    <source>
        <dbReference type="Proteomes" id="UP000248863"/>
    </source>
</evidence>
<sequence length="63" mass="6796">MLTVIRRGFLSDWKQPSVEAEVRATIAVVFQATADGHALNASLRVRLASASDQIEDAAKALTK</sequence>
<dbReference type="Proteomes" id="UP000248863">
    <property type="component" value="Unassembled WGS sequence"/>
</dbReference>
<evidence type="ECO:0000313" key="1">
    <source>
        <dbReference type="EMBL" id="RAI42203.1"/>
    </source>
</evidence>
<proteinExistence type="predicted"/>
<dbReference type="RefSeq" id="WP_111355137.1">
    <property type="nucleotide sequence ID" value="NZ_NHSK01000106.1"/>
</dbReference>
<comment type="caution">
    <text evidence="1">The sequence shown here is derived from an EMBL/GenBank/DDBJ whole genome shotgun (WGS) entry which is preliminary data.</text>
</comment>
<protein>
    <submittedName>
        <fullName evidence="1">Uncharacterized protein</fullName>
    </submittedName>
</protein>
<keyword evidence="2" id="KW-1185">Reference proteome</keyword>
<reference evidence="1 2" key="1">
    <citation type="submission" date="2017-07" db="EMBL/GenBank/DDBJ databases">
        <title>Draft Genome Sequences of Select Purple Nonsulfur Bacteria.</title>
        <authorList>
            <person name="Lasarre B."/>
            <person name="Mckinlay J.B."/>
        </authorList>
    </citation>
    <scope>NUCLEOTIDE SEQUENCE [LARGE SCALE GENOMIC DNA]</scope>
    <source>
        <strain evidence="1 2">DSM 11907</strain>
    </source>
</reference>
<name>A0A327KX10_9BRAD</name>
<dbReference type="AlphaFoldDB" id="A0A327KX10"/>
<dbReference type="EMBL" id="NPEU01000003">
    <property type="protein sequence ID" value="RAI42203.1"/>
    <property type="molecule type" value="Genomic_DNA"/>
</dbReference>
<accession>A0A327KX10</accession>
<gene>
    <name evidence="1" type="ORF">CH338_00825</name>
</gene>
<organism evidence="1 2">
    <name type="scientific">Rhodoplanes elegans</name>
    <dbReference type="NCBI Taxonomy" id="29408"/>
    <lineage>
        <taxon>Bacteria</taxon>
        <taxon>Pseudomonadati</taxon>
        <taxon>Pseudomonadota</taxon>
        <taxon>Alphaproteobacteria</taxon>
        <taxon>Hyphomicrobiales</taxon>
        <taxon>Nitrobacteraceae</taxon>
        <taxon>Rhodoplanes</taxon>
    </lineage>
</organism>